<dbReference type="KEGG" id="acij:JS278_02431"/>
<name>A0A344UWC2_9ACTN</name>
<keyword evidence="2" id="KW-1185">Reference proteome</keyword>
<evidence type="ECO:0000313" key="1">
    <source>
        <dbReference type="EMBL" id="AXE39570.1"/>
    </source>
</evidence>
<dbReference type="Proteomes" id="UP000251995">
    <property type="component" value="Chromosome"/>
</dbReference>
<dbReference type="AlphaFoldDB" id="A0A344UWC2"/>
<accession>A0A344UWC2</accession>
<evidence type="ECO:0000313" key="2">
    <source>
        <dbReference type="Proteomes" id="UP000251995"/>
    </source>
</evidence>
<gene>
    <name evidence="1" type="ORF">JS278_02431</name>
</gene>
<protein>
    <submittedName>
        <fullName evidence="1">Uncharacterized protein</fullName>
    </submittedName>
</protein>
<organism evidence="1 2">
    <name type="scientific">Acidipropionibacterium virtanenii</name>
    <dbReference type="NCBI Taxonomy" id="2057246"/>
    <lineage>
        <taxon>Bacteria</taxon>
        <taxon>Bacillati</taxon>
        <taxon>Actinomycetota</taxon>
        <taxon>Actinomycetes</taxon>
        <taxon>Propionibacteriales</taxon>
        <taxon>Propionibacteriaceae</taxon>
        <taxon>Acidipropionibacterium</taxon>
    </lineage>
</organism>
<dbReference type="RefSeq" id="WP_181833716.1">
    <property type="nucleotide sequence ID" value="NZ_CP025198.1"/>
</dbReference>
<reference evidence="1 2" key="1">
    <citation type="submission" date="2017-12" db="EMBL/GenBank/DDBJ databases">
        <title>The whole genome sequence of the Acidipropionibacterium virtanenii sp. nov. type strain JS278.</title>
        <authorList>
            <person name="Laine P."/>
            <person name="Deptula P."/>
            <person name="Varmanen P."/>
            <person name="Auvinen P."/>
        </authorList>
    </citation>
    <scope>NUCLEOTIDE SEQUENCE [LARGE SCALE GENOMIC DNA]</scope>
    <source>
        <strain evidence="1 2">JS278</strain>
    </source>
</reference>
<sequence length="48" mass="5120">MNLIRPDLVPEITSWAGDSHTIFDRFGIDIDQSGAAATDESASPASDQ</sequence>
<proteinExistence type="predicted"/>
<dbReference type="EMBL" id="CP025198">
    <property type="protein sequence ID" value="AXE39570.1"/>
    <property type="molecule type" value="Genomic_DNA"/>
</dbReference>